<sequence>MRSIQLPGPQRTSTASTDRASPDLPSFSIHYLLGQSIGDPAAARSGRWAKVTTCARPALPLFHDQHCIFDIAAGMQWCNAPHFVSNNNQRKNPTHRLLTAVCLSPPPKPRIASLHIDWDAESLMAHNCVRCETPPPSPRVAACVRIRCHPSAVGLPEGQRRRPTSSEPINIRHSATQSCSQAGNCTFTEEEKGCVLWFVWLPDVPNRCCPASSRPRIVVVISPSFPCQLHASHPFCEKSSMIAAILLLLSYSSLASPPCLLRTLISSRGYMRNTACTTSLATHRRKMKLNGTWAPNVCTPTSQIRLDKDLKAQ</sequence>
<feature type="region of interest" description="Disordered" evidence="1">
    <location>
        <begin position="1"/>
        <end position="22"/>
    </location>
</feature>
<reference evidence="2" key="1">
    <citation type="journal article" date="2023" name="Mol. Phylogenet. Evol.">
        <title>Genome-scale phylogeny and comparative genomics of the fungal order Sordariales.</title>
        <authorList>
            <person name="Hensen N."/>
            <person name="Bonometti L."/>
            <person name="Westerberg I."/>
            <person name="Brannstrom I.O."/>
            <person name="Guillou S."/>
            <person name="Cros-Aarteil S."/>
            <person name="Calhoun S."/>
            <person name="Haridas S."/>
            <person name="Kuo A."/>
            <person name="Mondo S."/>
            <person name="Pangilinan J."/>
            <person name="Riley R."/>
            <person name="LaButti K."/>
            <person name="Andreopoulos B."/>
            <person name="Lipzen A."/>
            <person name="Chen C."/>
            <person name="Yan M."/>
            <person name="Daum C."/>
            <person name="Ng V."/>
            <person name="Clum A."/>
            <person name="Steindorff A."/>
            <person name="Ohm R.A."/>
            <person name="Martin F."/>
            <person name="Silar P."/>
            <person name="Natvig D.O."/>
            <person name="Lalanne C."/>
            <person name="Gautier V."/>
            <person name="Ament-Velasquez S.L."/>
            <person name="Kruys A."/>
            <person name="Hutchinson M.I."/>
            <person name="Powell A.J."/>
            <person name="Barry K."/>
            <person name="Miller A.N."/>
            <person name="Grigoriev I.V."/>
            <person name="Debuchy R."/>
            <person name="Gladieux P."/>
            <person name="Hiltunen Thoren M."/>
            <person name="Johannesson H."/>
        </authorList>
    </citation>
    <scope>NUCLEOTIDE SEQUENCE</scope>
    <source>
        <strain evidence="2">CBS 955.72</strain>
    </source>
</reference>
<dbReference type="EMBL" id="JAUIQD010000007">
    <property type="protein sequence ID" value="KAK3344380.1"/>
    <property type="molecule type" value="Genomic_DNA"/>
</dbReference>
<feature type="compositionally biased region" description="Polar residues" evidence="1">
    <location>
        <begin position="10"/>
        <end position="19"/>
    </location>
</feature>
<accession>A0AAJ0H9T8</accession>
<name>A0AAJ0H9T8_9PEZI</name>
<dbReference type="Proteomes" id="UP001275084">
    <property type="component" value="Unassembled WGS sequence"/>
</dbReference>
<gene>
    <name evidence="2" type="ORF">B0T25DRAFT_556859</name>
</gene>
<evidence type="ECO:0000256" key="1">
    <source>
        <dbReference type="SAM" id="MobiDB-lite"/>
    </source>
</evidence>
<organism evidence="2 3">
    <name type="scientific">Lasiosphaeria hispida</name>
    <dbReference type="NCBI Taxonomy" id="260671"/>
    <lineage>
        <taxon>Eukaryota</taxon>
        <taxon>Fungi</taxon>
        <taxon>Dikarya</taxon>
        <taxon>Ascomycota</taxon>
        <taxon>Pezizomycotina</taxon>
        <taxon>Sordariomycetes</taxon>
        <taxon>Sordariomycetidae</taxon>
        <taxon>Sordariales</taxon>
        <taxon>Lasiosphaeriaceae</taxon>
        <taxon>Lasiosphaeria</taxon>
    </lineage>
</organism>
<protein>
    <submittedName>
        <fullName evidence="2">Uncharacterized protein</fullName>
    </submittedName>
</protein>
<dbReference type="AlphaFoldDB" id="A0AAJ0H9T8"/>
<keyword evidence="3" id="KW-1185">Reference proteome</keyword>
<proteinExistence type="predicted"/>
<comment type="caution">
    <text evidence="2">The sequence shown here is derived from an EMBL/GenBank/DDBJ whole genome shotgun (WGS) entry which is preliminary data.</text>
</comment>
<evidence type="ECO:0000313" key="3">
    <source>
        <dbReference type="Proteomes" id="UP001275084"/>
    </source>
</evidence>
<reference evidence="2" key="2">
    <citation type="submission" date="2023-06" db="EMBL/GenBank/DDBJ databases">
        <authorList>
            <consortium name="Lawrence Berkeley National Laboratory"/>
            <person name="Haridas S."/>
            <person name="Hensen N."/>
            <person name="Bonometti L."/>
            <person name="Westerberg I."/>
            <person name="Brannstrom I.O."/>
            <person name="Guillou S."/>
            <person name="Cros-Aarteil S."/>
            <person name="Calhoun S."/>
            <person name="Kuo A."/>
            <person name="Mondo S."/>
            <person name="Pangilinan J."/>
            <person name="Riley R."/>
            <person name="Labutti K."/>
            <person name="Andreopoulos B."/>
            <person name="Lipzen A."/>
            <person name="Chen C."/>
            <person name="Yanf M."/>
            <person name="Daum C."/>
            <person name="Ng V."/>
            <person name="Clum A."/>
            <person name="Steindorff A."/>
            <person name="Ohm R."/>
            <person name="Martin F."/>
            <person name="Silar P."/>
            <person name="Natvig D."/>
            <person name="Lalanne C."/>
            <person name="Gautier V."/>
            <person name="Ament-Velasquez S.L."/>
            <person name="Kruys A."/>
            <person name="Hutchinson M.I."/>
            <person name="Powell A.J."/>
            <person name="Barry K."/>
            <person name="Miller A.N."/>
            <person name="Grigoriev I.V."/>
            <person name="Debuchy R."/>
            <person name="Gladieux P."/>
            <person name="Thoren M.H."/>
            <person name="Johannesson H."/>
        </authorList>
    </citation>
    <scope>NUCLEOTIDE SEQUENCE</scope>
    <source>
        <strain evidence="2">CBS 955.72</strain>
    </source>
</reference>
<evidence type="ECO:0000313" key="2">
    <source>
        <dbReference type="EMBL" id="KAK3344380.1"/>
    </source>
</evidence>